<dbReference type="Pfam" id="PF12048">
    <property type="entry name" value="DUF3530"/>
    <property type="match status" value="2"/>
</dbReference>
<dbReference type="InterPro" id="IPR029058">
    <property type="entry name" value="AB_hydrolase_fold"/>
</dbReference>
<evidence type="ECO:0008006" key="2">
    <source>
        <dbReference type="Google" id="ProtNLM"/>
    </source>
</evidence>
<dbReference type="Gene3D" id="3.40.50.1820">
    <property type="entry name" value="alpha/beta hydrolase"/>
    <property type="match status" value="1"/>
</dbReference>
<name>A0A381X965_9ZZZZ</name>
<feature type="non-terminal residue" evidence="1">
    <location>
        <position position="245"/>
    </location>
</feature>
<reference evidence="1" key="1">
    <citation type="submission" date="2018-05" db="EMBL/GenBank/DDBJ databases">
        <authorList>
            <person name="Lanie J.A."/>
            <person name="Ng W.-L."/>
            <person name="Kazmierczak K.M."/>
            <person name="Andrzejewski T.M."/>
            <person name="Davidsen T.M."/>
            <person name="Wayne K.J."/>
            <person name="Tettelin H."/>
            <person name="Glass J.I."/>
            <person name="Rusch D."/>
            <person name="Podicherti R."/>
            <person name="Tsui H.-C.T."/>
            <person name="Winkler M.E."/>
        </authorList>
    </citation>
    <scope>NUCLEOTIDE SEQUENCE</scope>
</reference>
<protein>
    <recommendedName>
        <fullName evidence="2">AB hydrolase-1 domain-containing protein</fullName>
    </recommendedName>
</protein>
<dbReference type="EMBL" id="UINC01014363">
    <property type="protein sequence ID" value="SVA61309.1"/>
    <property type="molecule type" value="Genomic_DNA"/>
</dbReference>
<organism evidence="1">
    <name type="scientific">marine metagenome</name>
    <dbReference type="NCBI Taxonomy" id="408172"/>
    <lineage>
        <taxon>unclassified sequences</taxon>
        <taxon>metagenomes</taxon>
        <taxon>ecological metagenomes</taxon>
    </lineage>
</organism>
<dbReference type="InterPro" id="IPR022529">
    <property type="entry name" value="DUF3530"/>
</dbReference>
<dbReference type="AlphaFoldDB" id="A0A381X965"/>
<gene>
    <name evidence="1" type="ORF">METZ01_LOCUS114163</name>
</gene>
<accession>A0A381X965</accession>
<sequence>MVSTRIRSASIILLLLLTTGESANATDAERERRLVEEIDANLFDGELIRLESGDLKFAAVELRPETENPRGAVILLHGRGFHADWPDTINPLRTALSEQGWHTLSLQMPVLEKDAKYFDYLPVLPEAFPRIEAAIHHLVESNLQPIVLVAHSCGAHMAMAWLEVTGDDRIDAFVGIGMGATDYKQPMQRPLPFAAMTVPILDVYGGDDYPAVLRMAPDRLALIRQGGHSRSSQIEGPEADHYFKG</sequence>
<evidence type="ECO:0000313" key="1">
    <source>
        <dbReference type="EMBL" id="SVA61309.1"/>
    </source>
</evidence>
<dbReference type="SUPFAM" id="SSF53474">
    <property type="entry name" value="alpha/beta-Hydrolases"/>
    <property type="match status" value="1"/>
</dbReference>
<proteinExistence type="predicted"/>